<evidence type="ECO:0000313" key="2">
    <source>
        <dbReference type="Proteomes" id="UP001337655"/>
    </source>
</evidence>
<dbReference type="RefSeq" id="XP_064660409.1">
    <property type="nucleotide sequence ID" value="XM_064801779.1"/>
</dbReference>
<gene>
    <name evidence="1" type="ORF">LTR77_004525</name>
</gene>
<evidence type="ECO:0000313" key="1">
    <source>
        <dbReference type="EMBL" id="KAK5171381.1"/>
    </source>
</evidence>
<dbReference type="GeneID" id="89925871"/>
<dbReference type="Proteomes" id="UP001337655">
    <property type="component" value="Unassembled WGS sequence"/>
</dbReference>
<protein>
    <submittedName>
        <fullName evidence="1">Uncharacterized protein</fullName>
    </submittedName>
</protein>
<sequence length="328" mass="37454">MAPRIAKARSKSTRGKVSTVANPELVKRHFENRFKSDSLNSFWRFGGVAKPTIGDLRYQLLTVGHSPKSKLLREDLEEQIRVHVHGQLAYRKSSKADLMKFISDRGLVVAEASGTVNAPSKKQFAETLVKADKDRKFTRLFDLPPELRLCIFDFHFADFVRQRGLKSPSQPPLTLTCRTIRHCALPLFFQQCKFSIDLSVSPSDADWPEDAIVPGPLHLNPSSETFLCHIPHRHLRHLRALSVCYIDRHVRDRAAKYDAVYHTTRVDIKLDRTSPLLAALRGHSRDCDRVVKGELTATMQEMNVELRKLVQKAGEEWYQKATDATVRY</sequence>
<organism evidence="1 2">
    <name type="scientific">Saxophila tyrrhenica</name>
    <dbReference type="NCBI Taxonomy" id="1690608"/>
    <lineage>
        <taxon>Eukaryota</taxon>
        <taxon>Fungi</taxon>
        <taxon>Dikarya</taxon>
        <taxon>Ascomycota</taxon>
        <taxon>Pezizomycotina</taxon>
        <taxon>Dothideomycetes</taxon>
        <taxon>Dothideomycetidae</taxon>
        <taxon>Mycosphaerellales</taxon>
        <taxon>Extremaceae</taxon>
        <taxon>Saxophila</taxon>
    </lineage>
</organism>
<dbReference type="AlphaFoldDB" id="A0AAV9PDU5"/>
<dbReference type="EMBL" id="JAVRRT010000006">
    <property type="protein sequence ID" value="KAK5171381.1"/>
    <property type="molecule type" value="Genomic_DNA"/>
</dbReference>
<keyword evidence="2" id="KW-1185">Reference proteome</keyword>
<accession>A0AAV9PDU5</accession>
<proteinExistence type="predicted"/>
<reference evidence="1 2" key="1">
    <citation type="submission" date="2023-08" db="EMBL/GenBank/DDBJ databases">
        <title>Black Yeasts Isolated from many extreme environments.</title>
        <authorList>
            <person name="Coleine C."/>
            <person name="Stajich J.E."/>
            <person name="Selbmann L."/>
        </authorList>
    </citation>
    <scope>NUCLEOTIDE SEQUENCE [LARGE SCALE GENOMIC DNA]</scope>
    <source>
        <strain evidence="1 2">CCFEE 5935</strain>
    </source>
</reference>
<name>A0AAV9PDU5_9PEZI</name>
<comment type="caution">
    <text evidence="1">The sequence shown here is derived from an EMBL/GenBank/DDBJ whole genome shotgun (WGS) entry which is preliminary data.</text>
</comment>